<dbReference type="Pfam" id="PF00067">
    <property type="entry name" value="p450"/>
    <property type="match status" value="1"/>
</dbReference>
<gene>
    <name evidence="11" type="ORF">NAV_LOCUS10141</name>
</gene>
<dbReference type="AlphaFoldDB" id="A0A498SZ23"/>
<keyword evidence="4 9" id="KW-0349">Heme</keyword>
<evidence type="ECO:0000256" key="2">
    <source>
        <dbReference type="ARBA" id="ARBA00004586"/>
    </source>
</evidence>
<evidence type="ECO:0000256" key="3">
    <source>
        <dbReference type="ARBA" id="ARBA00010617"/>
    </source>
</evidence>
<dbReference type="Gene3D" id="1.10.630.10">
    <property type="entry name" value="Cytochrome P450"/>
    <property type="match status" value="1"/>
</dbReference>
<evidence type="ECO:0000256" key="9">
    <source>
        <dbReference type="PIRSR" id="PIRSR602401-1"/>
    </source>
</evidence>
<evidence type="ECO:0000256" key="8">
    <source>
        <dbReference type="ARBA" id="ARBA00023136"/>
    </source>
</evidence>
<protein>
    <recommendedName>
        <fullName evidence="13">Cytochrome P450</fullName>
    </recommendedName>
</protein>
<evidence type="ECO:0000313" key="11">
    <source>
        <dbReference type="EMBL" id="VBB35350.1"/>
    </source>
</evidence>
<evidence type="ECO:0008006" key="13">
    <source>
        <dbReference type="Google" id="ProtNLM"/>
    </source>
</evidence>
<dbReference type="Proteomes" id="UP000276991">
    <property type="component" value="Unassembled WGS sequence"/>
</dbReference>
<dbReference type="SUPFAM" id="SSF48264">
    <property type="entry name" value="Cytochrome P450"/>
    <property type="match status" value="1"/>
</dbReference>
<accession>A0A498SZ23</accession>
<reference evidence="11 12" key="1">
    <citation type="submission" date="2018-08" db="EMBL/GenBank/DDBJ databases">
        <authorList>
            <person name="Laetsch R D."/>
            <person name="Stevens L."/>
            <person name="Kumar S."/>
            <person name="Blaxter L. M."/>
        </authorList>
    </citation>
    <scope>NUCLEOTIDE SEQUENCE [LARGE SCALE GENOMIC DNA]</scope>
</reference>
<dbReference type="GO" id="GO:0020037">
    <property type="term" value="F:heme binding"/>
    <property type="evidence" value="ECO:0007669"/>
    <property type="project" value="InterPro"/>
</dbReference>
<dbReference type="STRING" id="6277.A0A498SZ23"/>
<evidence type="ECO:0000256" key="5">
    <source>
        <dbReference type="ARBA" id="ARBA00022824"/>
    </source>
</evidence>
<keyword evidence="12" id="KW-1185">Reference proteome</keyword>
<evidence type="ECO:0000256" key="4">
    <source>
        <dbReference type="ARBA" id="ARBA00022617"/>
    </source>
</evidence>
<keyword evidence="5" id="KW-0256">Endoplasmic reticulum</keyword>
<dbReference type="PROSITE" id="PS00086">
    <property type="entry name" value="CYTOCHROME_P450"/>
    <property type="match status" value="1"/>
</dbReference>
<dbReference type="OrthoDB" id="1470350at2759"/>
<dbReference type="PANTHER" id="PTHR24291">
    <property type="entry name" value="CYTOCHROME P450 FAMILY 4"/>
    <property type="match status" value="1"/>
</dbReference>
<dbReference type="PRINTS" id="PR00463">
    <property type="entry name" value="EP450I"/>
</dbReference>
<dbReference type="PANTHER" id="PTHR24291:SF189">
    <property type="entry name" value="CYTOCHROME P450 4C3-RELATED"/>
    <property type="match status" value="1"/>
</dbReference>
<dbReference type="InterPro" id="IPR017972">
    <property type="entry name" value="Cyt_P450_CS"/>
</dbReference>
<name>A0A498SZ23_ACAVI</name>
<dbReference type="GO" id="GO:0016705">
    <property type="term" value="F:oxidoreductase activity, acting on paired donors, with incorporation or reduction of molecular oxygen"/>
    <property type="evidence" value="ECO:0007669"/>
    <property type="project" value="InterPro"/>
</dbReference>
<keyword evidence="8" id="KW-0472">Membrane</keyword>
<dbReference type="GO" id="GO:0005789">
    <property type="term" value="C:endoplasmic reticulum membrane"/>
    <property type="evidence" value="ECO:0007669"/>
    <property type="project" value="UniProtKB-SubCell"/>
</dbReference>
<evidence type="ECO:0000313" key="12">
    <source>
        <dbReference type="Proteomes" id="UP000276991"/>
    </source>
</evidence>
<sequence>MQARLLTKSTKIGNKVLPRGTGVMIIASMIHRDIRYWPDPEIFKPERFFDSESRHPFAYIPFSAGPRNCIGQRFALMEEKCILALLMRNLKVKSKLRTDQMRVSAELVIRPLFGNNIRFEPRKFGDYVQIE</sequence>
<dbReference type="GO" id="GO:0004497">
    <property type="term" value="F:monooxygenase activity"/>
    <property type="evidence" value="ECO:0007669"/>
    <property type="project" value="UniProtKB-KW"/>
</dbReference>
<comment type="similarity">
    <text evidence="3 10">Belongs to the cytochrome P450 family.</text>
</comment>
<dbReference type="InterPro" id="IPR050196">
    <property type="entry name" value="Cytochrome_P450_Monoox"/>
</dbReference>
<dbReference type="InterPro" id="IPR036396">
    <property type="entry name" value="Cyt_P450_sf"/>
</dbReference>
<evidence type="ECO:0000256" key="1">
    <source>
        <dbReference type="ARBA" id="ARBA00001971"/>
    </source>
</evidence>
<evidence type="ECO:0000256" key="7">
    <source>
        <dbReference type="ARBA" id="ARBA00023033"/>
    </source>
</evidence>
<keyword evidence="7 10" id="KW-0503">Monooxygenase</keyword>
<keyword evidence="10" id="KW-0560">Oxidoreductase</keyword>
<keyword evidence="6 9" id="KW-0408">Iron</keyword>
<feature type="binding site" description="axial binding residue" evidence="9">
    <location>
        <position position="69"/>
    </location>
    <ligand>
        <name>heme</name>
        <dbReference type="ChEBI" id="CHEBI:30413"/>
    </ligand>
    <ligandPart>
        <name>Fe</name>
        <dbReference type="ChEBI" id="CHEBI:18248"/>
    </ligandPart>
</feature>
<evidence type="ECO:0000256" key="6">
    <source>
        <dbReference type="ARBA" id="ARBA00023004"/>
    </source>
</evidence>
<dbReference type="InterPro" id="IPR002401">
    <property type="entry name" value="Cyt_P450_E_grp-I"/>
</dbReference>
<comment type="subcellular location">
    <subcellularLocation>
        <location evidence="2">Endoplasmic reticulum membrane</location>
    </subcellularLocation>
</comment>
<dbReference type="EMBL" id="UPTC01005640">
    <property type="protein sequence ID" value="VBB35350.1"/>
    <property type="molecule type" value="Genomic_DNA"/>
</dbReference>
<dbReference type="GO" id="GO:0005506">
    <property type="term" value="F:iron ion binding"/>
    <property type="evidence" value="ECO:0007669"/>
    <property type="project" value="InterPro"/>
</dbReference>
<evidence type="ECO:0000256" key="10">
    <source>
        <dbReference type="RuleBase" id="RU000461"/>
    </source>
</evidence>
<comment type="cofactor">
    <cofactor evidence="1 9">
        <name>heme</name>
        <dbReference type="ChEBI" id="CHEBI:30413"/>
    </cofactor>
</comment>
<dbReference type="InterPro" id="IPR001128">
    <property type="entry name" value="Cyt_P450"/>
</dbReference>
<organism evidence="11 12">
    <name type="scientific">Acanthocheilonema viteae</name>
    <name type="common">Filarial nematode worm</name>
    <name type="synonym">Dipetalonema viteae</name>
    <dbReference type="NCBI Taxonomy" id="6277"/>
    <lineage>
        <taxon>Eukaryota</taxon>
        <taxon>Metazoa</taxon>
        <taxon>Ecdysozoa</taxon>
        <taxon>Nematoda</taxon>
        <taxon>Chromadorea</taxon>
        <taxon>Rhabditida</taxon>
        <taxon>Spirurina</taxon>
        <taxon>Spiruromorpha</taxon>
        <taxon>Filarioidea</taxon>
        <taxon>Onchocercidae</taxon>
        <taxon>Acanthocheilonema</taxon>
    </lineage>
</organism>
<keyword evidence="9 10" id="KW-0479">Metal-binding</keyword>
<proteinExistence type="inferred from homology"/>